<gene>
    <name evidence="1" type="ORF">DQ392_24130</name>
</gene>
<comment type="caution">
    <text evidence="1">The sequence shown here is derived from an EMBL/GenBank/DDBJ whole genome shotgun (WGS) entry which is preliminary data.</text>
</comment>
<dbReference type="OrthoDB" id="4296231at2"/>
<evidence type="ECO:0000313" key="1">
    <source>
        <dbReference type="EMBL" id="RCG15285.1"/>
    </source>
</evidence>
<dbReference type="EMBL" id="QOIM01000041">
    <property type="protein sequence ID" value="RCG15285.1"/>
    <property type="molecule type" value="Genomic_DNA"/>
</dbReference>
<dbReference type="RefSeq" id="WP_114017812.1">
    <property type="nucleotide sequence ID" value="NZ_QOIM01000041.1"/>
</dbReference>
<keyword evidence="2" id="KW-1185">Reference proteome</keyword>
<accession>A0A367EC88</accession>
<evidence type="ECO:0008006" key="3">
    <source>
        <dbReference type="Google" id="ProtNLM"/>
    </source>
</evidence>
<organism evidence="1 2">
    <name type="scientific">Streptomyces reniochalinae</name>
    <dbReference type="NCBI Taxonomy" id="2250578"/>
    <lineage>
        <taxon>Bacteria</taxon>
        <taxon>Bacillati</taxon>
        <taxon>Actinomycetota</taxon>
        <taxon>Actinomycetes</taxon>
        <taxon>Kitasatosporales</taxon>
        <taxon>Streptomycetaceae</taxon>
        <taxon>Streptomyces</taxon>
    </lineage>
</organism>
<dbReference type="AlphaFoldDB" id="A0A367EC88"/>
<proteinExistence type="predicted"/>
<evidence type="ECO:0000313" key="2">
    <source>
        <dbReference type="Proteomes" id="UP000253507"/>
    </source>
</evidence>
<dbReference type="Proteomes" id="UP000253507">
    <property type="component" value="Unassembled WGS sequence"/>
</dbReference>
<reference evidence="1 2" key="1">
    <citation type="submission" date="2018-06" db="EMBL/GenBank/DDBJ databases">
        <title>Streptomyces reniochalinae sp. nov. and Streptomyces diacarnus sp. nov. from marine sponges.</title>
        <authorList>
            <person name="Li L."/>
        </authorList>
    </citation>
    <scope>NUCLEOTIDE SEQUENCE [LARGE SCALE GENOMIC DNA]</scope>
    <source>
        <strain evidence="1 2">LHW50302</strain>
    </source>
</reference>
<sequence length="87" mass="9486">MGQHEADLCRQDMGKIDTAVGTVRAAMKRVTDLMGTQTWVGPAADQWGGDFHGRTGSLNYLFDSYPAEQQRLITKAEQSDPKGGGEK</sequence>
<protein>
    <recommendedName>
        <fullName evidence="3">WXG100 family type VII secretion target</fullName>
    </recommendedName>
</protein>
<name>A0A367EC88_9ACTN</name>